<dbReference type="InterPro" id="IPR039315">
    <property type="entry name" value="CheW"/>
</dbReference>
<feature type="domain" description="CheW-like" evidence="2">
    <location>
        <begin position="56"/>
        <end position="198"/>
    </location>
</feature>
<protein>
    <submittedName>
        <fullName evidence="3">Chemotaxis protein CheW</fullName>
    </submittedName>
</protein>
<comment type="caution">
    <text evidence="3">The sequence shown here is derived from an EMBL/GenBank/DDBJ whole genome shotgun (WGS) entry which is preliminary data.</text>
</comment>
<evidence type="ECO:0000259" key="2">
    <source>
        <dbReference type="PROSITE" id="PS50851"/>
    </source>
</evidence>
<reference evidence="3 4" key="1">
    <citation type="journal article" date="2021" name="Int. J. Syst. Evol. Microbiol.">
        <title>Salipiger mangrovisoli sp. nov., isolated from mangrove soil and the proposal for the reclassification of Paraphaeobacter pallidus as Salipiger pallidus comb. nov.</title>
        <authorList>
            <person name="Du J."/>
            <person name="Liu Y."/>
            <person name="Pei T."/>
            <person name="Deng M.R."/>
            <person name="Zhu H."/>
        </authorList>
    </citation>
    <scope>NUCLEOTIDE SEQUENCE [LARGE SCALE GENOMIC DNA]</scope>
    <source>
        <strain evidence="3 4">6D45A</strain>
    </source>
</reference>
<dbReference type="PROSITE" id="PS50851">
    <property type="entry name" value="CHEW"/>
    <property type="match status" value="2"/>
</dbReference>
<dbReference type="PANTHER" id="PTHR22617:SF23">
    <property type="entry name" value="CHEMOTAXIS PROTEIN CHEW"/>
    <property type="match status" value="1"/>
</dbReference>
<dbReference type="InterPro" id="IPR036061">
    <property type="entry name" value="CheW-like_dom_sf"/>
</dbReference>
<dbReference type="PANTHER" id="PTHR22617">
    <property type="entry name" value="CHEMOTAXIS SENSOR HISTIDINE KINASE-RELATED"/>
    <property type="match status" value="1"/>
</dbReference>
<gene>
    <name evidence="3" type="ORF">IQ782_01420</name>
</gene>
<evidence type="ECO:0000256" key="1">
    <source>
        <dbReference type="SAM" id="MobiDB-lite"/>
    </source>
</evidence>
<feature type="region of interest" description="Disordered" evidence="1">
    <location>
        <begin position="1"/>
        <end position="52"/>
    </location>
</feature>
<feature type="domain" description="CheW-like" evidence="2">
    <location>
        <begin position="218"/>
        <end position="360"/>
    </location>
</feature>
<dbReference type="EMBL" id="JADFFK010000001">
    <property type="protein sequence ID" value="MBE9635490.1"/>
    <property type="molecule type" value="Genomic_DNA"/>
</dbReference>
<dbReference type="Gene3D" id="2.30.30.40">
    <property type="entry name" value="SH3 Domains"/>
    <property type="match status" value="1"/>
</dbReference>
<proteinExistence type="predicted"/>
<dbReference type="RefSeq" id="WP_194132822.1">
    <property type="nucleotide sequence ID" value="NZ_JADFFK010000001.1"/>
</dbReference>
<sequence>MPPLMAAATTRSEHARDTADFDTTGADGPPAPETGSTTAKADLPTLADGAPAPPRRETFGLIDVAGCRLAVSALSIREAVPFPATLSTLAAPVPGLLGAMVLRRDTIPLVDLGLLLGLSSTLPLRDRVVLILLSAETGRLVGLVVDSLEGMTALEPGRITHMGVSGRSDLLAGARSFVRDGLVVGLLDPQRLFDLPGLPYALQHDRGTAAATGPSQQDQAVLLCSYAGQGIAFAVTEIQTTIPMRPVLPSPLACPPCDGVVEHHGQKIPILDSLRLMGLGRNASRPERSASVAMRVPAGGLICIEIDRFFDIAHLSRNRLLAVPPAISQRSDLFTGVYMHEDGTHFLIADSTALLSEPAVVQLAGTTIAASDEAPDDLATDPAAEGAGPCLICHSAQRRMGCRLTDIVEILHLPRAMLEAKVRHDAYMGCLSHRNQLIPIFSMAHLFGAFSAFEEGKACVLLFRIGQNMVGAVAEGLLEVAHCSRAGTAADRMLRKTDTGEFIPVFDAQLDLPAATGIGGPM</sequence>
<dbReference type="Proteomes" id="UP000607796">
    <property type="component" value="Unassembled WGS sequence"/>
</dbReference>
<dbReference type="SUPFAM" id="SSF50341">
    <property type="entry name" value="CheW-like"/>
    <property type="match status" value="3"/>
</dbReference>
<dbReference type="Gene3D" id="2.40.50.180">
    <property type="entry name" value="CheA-289, Domain 4"/>
    <property type="match status" value="2"/>
</dbReference>
<evidence type="ECO:0000313" key="3">
    <source>
        <dbReference type="EMBL" id="MBE9635490.1"/>
    </source>
</evidence>
<dbReference type="InterPro" id="IPR002545">
    <property type="entry name" value="CheW-lke_dom"/>
</dbReference>
<accession>A0ABR9WW76</accession>
<evidence type="ECO:0000313" key="4">
    <source>
        <dbReference type="Proteomes" id="UP000607796"/>
    </source>
</evidence>
<dbReference type="SMART" id="SM00260">
    <property type="entry name" value="CheW"/>
    <property type="match status" value="1"/>
</dbReference>
<organism evidence="3 4">
    <name type="scientific">Salipiger mangrovisoli</name>
    <dbReference type="NCBI Taxonomy" id="2865933"/>
    <lineage>
        <taxon>Bacteria</taxon>
        <taxon>Pseudomonadati</taxon>
        <taxon>Pseudomonadota</taxon>
        <taxon>Alphaproteobacteria</taxon>
        <taxon>Rhodobacterales</taxon>
        <taxon>Roseobacteraceae</taxon>
        <taxon>Salipiger</taxon>
    </lineage>
</organism>
<name>A0ABR9WW76_9RHOB</name>
<dbReference type="Pfam" id="PF01584">
    <property type="entry name" value="CheW"/>
    <property type="match status" value="3"/>
</dbReference>
<keyword evidence="4" id="KW-1185">Reference proteome</keyword>